<feature type="region of interest" description="Disordered" evidence="1">
    <location>
        <begin position="1"/>
        <end position="121"/>
    </location>
</feature>
<gene>
    <name evidence="2" type="primary">ATP10</name>
    <name evidence="2" type="ORF">HDU87_008826</name>
</gene>
<dbReference type="EMBL" id="JADGJQ010000098">
    <property type="protein sequence ID" value="KAJ3170109.1"/>
    <property type="molecule type" value="Genomic_DNA"/>
</dbReference>
<accession>A0AAD5TCI7</accession>
<feature type="compositionally biased region" description="Low complexity" evidence="1">
    <location>
        <begin position="372"/>
        <end position="388"/>
    </location>
</feature>
<dbReference type="PANTHER" id="PTHR28106">
    <property type="entry name" value="MITOCHONDRIAL ATPASE COMPLEX SUBUNIT ATP10"/>
    <property type="match status" value="1"/>
</dbReference>
<dbReference type="Pfam" id="PF05176">
    <property type="entry name" value="ATP-synt_10"/>
    <property type="match status" value="1"/>
</dbReference>
<feature type="compositionally biased region" description="Basic and acidic residues" evidence="1">
    <location>
        <begin position="68"/>
        <end position="86"/>
    </location>
</feature>
<feature type="compositionally biased region" description="Pro residues" evidence="1">
    <location>
        <begin position="1"/>
        <end position="21"/>
    </location>
</feature>
<sequence length="394" mass="42897">MATHPPPPPPPKLPPLPPMPPTTTDSSTKDASITSPPSSSSSSTAPESASTQPKPETAGILNRFAAKLRQEVEDMETAREAKERAAADAAAAAAAGTGGPLDQPPASAALEEKKKKPGFLSGLDNRLQEQRKELETAQLAKREAGKSSRMSPKMKKQMDKYLDLDTNLKEREDLLKQAFRDGYWDDYKEAARKGQKLWDAPKRLRHAHASPVIPSPESKSLTGEITDPLTLVRGKKASLVTFMFSAFGEGHVNSYTARFLEEFKDSPDVQLVQMNVEENWLKAPVLRALTPFVRRKVPVELRSNYLLHFKSILESRRAAGMSNTVLGWVNLVDSDGKIRWQAHGPAKEHELDSMVRLTRNLAGIPNPAKAAATAASTAPTTTAPSSATLTGLKK</sequence>
<evidence type="ECO:0000313" key="3">
    <source>
        <dbReference type="Proteomes" id="UP001212152"/>
    </source>
</evidence>
<feature type="compositionally biased region" description="Low complexity" evidence="1">
    <location>
        <begin position="31"/>
        <end position="51"/>
    </location>
</feature>
<dbReference type="GO" id="GO:0005743">
    <property type="term" value="C:mitochondrial inner membrane"/>
    <property type="evidence" value="ECO:0007669"/>
    <property type="project" value="TreeGrafter"/>
</dbReference>
<reference evidence="2" key="1">
    <citation type="submission" date="2020-05" db="EMBL/GenBank/DDBJ databases">
        <title>Phylogenomic resolution of chytrid fungi.</title>
        <authorList>
            <person name="Stajich J.E."/>
            <person name="Amses K."/>
            <person name="Simmons R."/>
            <person name="Seto K."/>
            <person name="Myers J."/>
            <person name="Bonds A."/>
            <person name="Quandt C.A."/>
            <person name="Barry K."/>
            <person name="Liu P."/>
            <person name="Grigoriev I."/>
            <person name="Longcore J.E."/>
            <person name="James T.Y."/>
        </authorList>
    </citation>
    <scope>NUCLEOTIDE SEQUENCE</scope>
    <source>
        <strain evidence="2">JEL0379</strain>
    </source>
</reference>
<comment type="caution">
    <text evidence="2">The sequence shown here is derived from an EMBL/GenBank/DDBJ whole genome shotgun (WGS) entry which is preliminary data.</text>
</comment>
<feature type="region of interest" description="Disordered" evidence="1">
    <location>
        <begin position="372"/>
        <end position="394"/>
    </location>
</feature>
<organism evidence="2 3">
    <name type="scientific">Geranomyces variabilis</name>
    <dbReference type="NCBI Taxonomy" id="109894"/>
    <lineage>
        <taxon>Eukaryota</taxon>
        <taxon>Fungi</taxon>
        <taxon>Fungi incertae sedis</taxon>
        <taxon>Chytridiomycota</taxon>
        <taxon>Chytridiomycota incertae sedis</taxon>
        <taxon>Chytridiomycetes</taxon>
        <taxon>Spizellomycetales</taxon>
        <taxon>Powellomycetaceae</taxon>
        <taxon>Geranomyces</taxon>
    </lineage>
</organism>
<dbReference type="Proteomes" id="UP001212152">
    <property type="component" value="Unassembled WGS sequence"/>
</dbReference>
<dbReference type="PANTHER" id="PTHR28106:SF1">
    <property type="entry name" value="MITOCHONDRIAL ATPASE COMPLEX SUBUNIT ATP10"/>
    <property type="match status" value="1"/>
</dbReference>
<dbReference type="InterPro" id="IPR007849">
    <property type="entry name" value="ATP10"/>
</dbReference>
<evidence type="ECO:0000313" key="2">
    <source>
        <dbReference type="EMBL" id="KAJ3170109.1"/>
    </source>
</evidence>
<proteinExistence type="predicted"/>
<dbReference type="GO" id="GO:0033615">
    <property type="term" value="P:mitochondrial proton-transporting ATP synthase complex assembly"/>
    <property type="evidence" value="ECO:0007669"/>
    <property type="project" value="TreeGrafter"/>
</dbReference>
<protein>
    <submittedName>
        <fullName evidence="2">Mitochondrial ATPase complex subunit atp10</fullName>
    </submittedName>
</protein>
<name>A0AAD5TCI7_9FUNG</name>
<keyword evidence="3" id="KW-1185">Reference proteome</keyword>
<evidence type="ECO:0000256" key="1">
    <source>
        <dbReference type="SAM" id="MobiDB-lite"/>
    </source>
</evidence>
<dbReference type="AlphaFoldDB" id="A0AAD5TCI7"/>